<evidence type="ECO:0000313" key="1">
    <source>
        <dbReference type="EMBL" id="KAI8421733.1"/>
    </source>
</evidence>
<organism evidence="1 2">
    <name type="scientific">Choristoneura fumiferana</name>
    <name type="common">Spruce budworm moth</name>
    <name type="synonym">Archips fumiferana</name>
    <dbReference type="NCBI Taxonomy" id="7141"/>
    <lineage>
        <taxon>Eukaryota</taxon>
        <taxon>Metazoa</taxon>
        <taxon>Ecdysozoa</taxon>
        <taxon>Arthropoda</taxon>
        <taxon>Hexapoda</taxon>
        <taxon>Insecta</taxon>
        <taxon>Pterygota</taxon>
        <taxon>Neoptera</taxon>
        <taxon>Endopterygota</taxon>
        <taxon>Lepidoptera</taxon>
        <taxon>Glossata</taxon>
        <taxon>Ditrysia</taxon>
        <taxon>Tortricoidea</taxon>
        <taxon>Tortricidae</taxon>
        <taxon>Tortricinae</taxon>
        <taxon>Choristoneura</taxon>
    </lineage>
</organism>
<keyword evidence="2" id="KW-1185">Reference proteome</keyword>
<dbReference type="EMBL" id="CM046116">
    <property type="protein sequence ID" value="KAI8421733.1"/>
    <property type="molecule type" value="Genomic_DNA"/>
</dbReference>
<name>A0ACC0JC57_CHOFU</name>
<gene>
    <name evidence="1" type="ORF">MSG28_009707</name>
</gene>
<proteinExistence type="predicted"/>
<dbReference type="Proteomes" id="UP001064048">
    <property type="component" value="Chromosome 16"/>
</dbReference>
<protein>
    <submittedName>
        <fullName evidence="1">Uncharacterized protein</fullName>
    </submittedName>
</protein>
<comment type="caution">
    <text evidence="1">The sequence shown here is derived from an EMBL/GenBank/DDBJ whole genome shotgun (WGS) entry which is preliminary data.</text>
</comment>
<evidence type="ECO:0000313" key="2">
    <source>
        <dbReference type="Proteomes" id="UP001064048"/>
    </source>
</evidence>
<accession>A0ACC0JC57</accession>
<sequence length="1672" mass="189442">MPEIGPIMRALELQRLIEDKVSEWRERSTRVAGASVADSYHQPLNFKRHTNRRKNSAEINRIIAKYSKPNKRAHEPYVAPPLLPRDNAPAPPQRPVRLKKIKSNLKLSKSEDNLVQATIMDHPDPSAEVKSRFDFSKYNARSCEDITAFVDIDRSMKSKNFEENSILNAKVVTKDVLPKQLHSISEDCLGTSELRDSGVEIRHVPNFATSTPISRRRAVSENVPGFETCSNYSSGVSAIRKGSSEPDILSVTPSEESIGTVGSKKTLKSRWKKLKPPFRKGTLDCLILWRGKKPRAQETRIQEVDDSFFEKFGSILKQASQKAAIEESTPLAPLKEVEEQDGERAEADLQGESRSLARDSDSGNETLLDTDSEPDDPEKIDRLVETIGWNPSVFGYPHQIVYPQNLQIDELYLEILYEILHNVGGCDVGCEAGQHAMLSYVQDAFKISNDKHTELLTQAEAKEPPELMLNVELIEAKDLVPKDPNGLSDPFVTMYMMSNSSHRYNTSVKSGTLNPVWEEHFSLPMRENHQDDSLCLEVWDFDPAETVKEKMTKIFEVKGVKGLRKLMKEIAITASYGKHDNELIGTTNIPLKSIPAQGMTMWFNLSKKSKLRRQGVVKVRLNFSSEKNSQVAAQEHRHLLRILLLHELEHSKHAAQSGLTNTDNALAQWSVYCALTVDHPLSFALFNMLLEKITKPLQSGLVQEEDVKLFWDGARKLLPTCYAQIRKLRKKTAGDKTVMKTLREVMKVLYRLSMLDAPESIDLFPTNLYGWLRNTEDGKLTIHEVLNQAAIQGASDWFVHILDNNECKDKTEESRLQHLIRVIQLVRSDLQRAIEYHDRVFIEVMNFPYSKALYGLYESKIASLVEPDVIEVCKRLKRLNYNEGSTNSVHLAGGINGETGMGAPQVGDEPLAMGTTLFELYLALQRFLTLGQGLNVTDWSSYAISKFHWWFFGGVAQWLDIAAYKALTRIEKAVDLDTLVALDTNVKYSSSAVDTLQIFYQIKIFWTQLAWPDVEGSYTFVAKIIDDICRCCVFYSDRMSGRVDNVGRVATVFEERFEVTNEWCVAINNIDYVRQSLEPFVVELGMDEIIQRLYTVKNKIVEILEIMVKKMMPSITRFLMEGAELLHQDCSSMERVMRYLEANLDTLYQHLNNDNFSRTLDIVWEQLGEVLYELIQANLEHRKVKITRYINPRRLNKSAAANLDAKRRPPSFFSNLHECLKIMVRSFRQDNKDIYSSETLKRVEYLLKLHGMETRELIHQYHLERWQEQQAITEPKMGILTVRAQFYEDNLKLEILNARNLVATDSNDMFSMNNAFVGEAYLSFSDVPETPAPISSLPQQHLFLMRPSSIEYAASQFEKAIMCLGLSLDVVLSNSVPLLKNGKILFFQMKNFFPLNRPLITKMTELILLLVLERPQYYIRRGSNSEHWVVYLEGGGYCWDAASCGARWRRRPGLMSSARWPRARRAPALLSADPASNPLWHASNHVLLPYCSSDMWAGARATRNGSFAFAGRLILAAEGVRAPRTRVQWDAVHDTGSAIRASLKRVRATFAPACLAHGALARPEWLAINVSGISLPRALGCWERRLWGGGGGARRKGGCAPRRLVERCSWPQCNGSCPRLRDPRTGEEVALAALLQSFGLDVRGAAAAMGLDARALARMSRAELLPLLAPHT</sequence>
<reference evidence="1 2" key="1">
    <citation type="journal article" date="2022" name="Genome Biol. Evol.">
        <title>The Spruce Budworm Genome: Reconstructing the Evolutionary History of Antifreeze Proteins.</title>
        <authorList>
            <person name="Beliveau C."/>
            <person name="Gagne P."/>
            <person name="Picq S."/>
            <person name="Vernygora O."/>
            <person name="Keeling C.I."/>
            <person name="Pinkney K."/>
            <person name="Doucet D."/>
            <person name="Wen F."/>
            <person name="Johnston J.S."/>
            <person name="Maaroufi H."/>
            <person name="Boyle B."/>
            <person name="Laroche J."/>
            <person name="Dewar K."/>
            <person name="Juretic N."/>
            <person name="Blackburn G."/>
            <person name="Nisole A."/>
            <person name="Brunet B."/>
            <person name="Brandao M."/>
            <person name="Lumley L."/>
            <person name="Duan J."/>
            <person name="Quan G."/>
            <person name="Lucarotti C.J."/>
            <person name="Roe A.D."/>
            <person name="Sperling F.A.H."/>
            <person name="Levesque R.C."/>
            <person name="Cusson M."/>
        </authorList>
    </citation>
    <scope>NUCLEOTIDE SEQUENCE [LARGE SCALE GENOMIC DNA]</scope>
    <source>
        <strain evidence="1">Glfc:IPQL:Cfum</strain>
    </source>
</reference>